<reference evidence="7" key="1">
    <citation type="submission" date="2022-07" db="EMBL/GenBank/DDBJ databases">
        <title>Alkalimarinus sp. nov., isolated from gut of a Alitta virens.</title>
        <authorList>
            <person name="Yang A.I."/>
            <person name="Shin N.-R."/>
        </authorList>
    </citation>
    <scope>NUCLEOTIDE SEQUENCE</scope>
    <source>
        <strain evidence="7">FA028</strain>
    </source>
</reference>
<evidence type="ECO:0000256" key="1">
    <source>
        <dbReference type="ARBA" id="ARBA00004141"/>
    </source>
</evidence>
<gene>
    <name evidence="7" type="ORF">NNL22_01550</name>
</gene>
<dbReference type="InterPro" id="IPR002549">
    <property type="entry name" value="AI-2E-like"/>
</dbReference>
<keyword evidence="3 6" id="KW-0812">Transmembrane</keyword>
<comment type="subcellular location">
    <subcellularLocation>
        <location evidence="1">Membrane</location>
        <topology evidence="1">Multi-pass membrane protein</topology>
    </subcellularLocation>
</comment>
<feature type="transmembrane region" description="Helical" evidence="6">
    <location>
        <begin position="246"/>
        <end position="267"/>
    </location>
</feature>
<evidence type="ECO:0000313" key="7">
    <source>
        <dbReference type="EMBL" id="UZW75320.1"/>
    </source>
</evidence>
<evidence type="ECO:0000313" key="8">
    <source>
        <dbReference type="Proteomes" id="UP001164472"/>
    </source>
</evidence>
<dbReference type="GO" id="GO:0016020">
    <property type="term" value="C:membrane"/>
    <property type="evidence" value="ECO:0007669"/>
    <property type="project" value="UniProtKB-SubCell"/>
</dbReference>
<dbReference type="PANTHER" id="PTHR21716">
    <property type="entry name" value="TRANSMEMBRANE PROTEIN"/>
    <property type="match status" value="1"/>
</dbReference>
<sequence length="393" mass="43430">MKEDINDKTNRIDSTAISELSHLKLISPIKWLLVLAIIYTLYFAQSLILLFLLTALVALLLNPLVLFLKRLFIPRAVSAVVLLTLLVMPFSFLSVELAEPAQKWAKLVPKLSVHLNDQIDVFSKKFKLHEETEREQLKQNDTLMDEGFDWFGWFSKDTAEQVAPSVADSNIVADRLKERSMGVAINLLSATPMIIAQVLSCFILILFLLIFSPALFDAFIQSLPSAEKKQRAVRLVGAIQKELSRYIMTVSAINVGLGMATAGALHLIGMDDALLWGVLVGLLNFMPYLGAAIGSVILILASVVQFGLGWGVLMPVGIYLALNLIESQFITPTILGRRMNINPLVVMLWLLTCAWLWGVVGVLLSVPLLVCIKLILVQLGVWQNAVRVIESGG</sequence>
<dbReference type="Pfam" id="PF01594">
    <property type="entry name" value="AI-2E_transport"/>
    <property type="match status" value="1"/>
</dbReference>
<feature type="transmembrane region" description="Helical" evidence="6">
    <location>
        <begin position="72"/>
        <end position="93"/>
    </location>
</feature>
<feature type="transmembrane region" description="Helical" evidence="6">
    <location>
        <begin position="346"/>
        <end position="376"/>
    </location>
</feature>
<feature type="transmembrane region" description="Helical" evidence="6">
    <location>
        <begin position="31"/>
        <end position="60"/>
    </location>
</feature>
<keyword evidence="4 6" id="KW-1133">Transmembrane helix</keyword>
<keyword evidence="8" id="KW-1185">Reference proteome</keyword>
<dbReference type="RefSeq" id="WP_251810806.1">
    <property type="nucleotide sequence ID" value="NZ_CP101527.1"/>
</dbReference>
<evidence type="ECO:0000256" key="6">
    <source>
        <dbReference type="SAM" id="Phobius"/>
    </source>
</evidence>
<feature type="transmembrane region" description="Helical" evidence="6">
    <location>
        <begin position="185"/>
        <end position="211"/>
    </location>
</feature>
<organism evidence="7 8">
    <name type="scientific">Alkalimarinus sediminis</name>
    <dbReference type="NCBI Taxonomy" id="1632866"/>
    <lineage>
        <taxon>Bacteria</taxon>
        <taxon>Pseudomonadati</taxon>
        <taxon>Pseudomonadota</taxon>
        <taxon>Gammaproteobacteria</taxon>
        <taxon>Alteromonadales</taxon>
        <taxon>Alteromonadaceae</taxon>
        <taxon>Alkalimarinus</taxon>
    </lineage>
</organism>
<proteinExistence type="inferred from homology"/>
<name>A0A9E8KQM0_9ALTE</name>
<keyword evidence="5 6" id="KW-0472">Membrane</keyword>
<dbReference type="PANTHER" id="PTHR21716:SF16">
    <property type="entry name" value="BLL1467 PROTEIN"/>
    <property type="match status" value="1"/>
</dbReference>
<dbReference type="EMBL" id="CP101527">
    <property type="protein sequence ID" value="UZW75320.1"/>
    <property type="molecule type" value="Genomic_DNA"/>
</dbReference>
<dbReference type="Proteomes" id="UP001164472">
    <property type="component" value="Chromosome"/>
</dbReference>
<evidence type="ECO:0000256" key="4">
    <source>
        <dbReference type="ARBA" id="ARBA00022989"/>
    </source>
</evidence>
<evidence type="ECO:0000256" key="5">
    <source>
        <dbReference type="ARBA" id="ARBA00023136"/>
    </source>
</evidence>
<accession>A0A9E8KQM0</accession>
<protein>
    <submittedName>
        <fullName evidence="7">AI-2E family transporter</fullName>
    </submittedName>
</protein>
<evidence type="ECO:0000256" key="2">
    <source>
        <dbReference type="ARBA" id="ARBA00009773"/>
    </source>
</evidence>
<dbReference type="KEGG" id="asem:NNL22_01550"/>
<dbReference type="GO" id="GO:0055085">
    <property type="term" value="P:transmembrane transport"/>
    <property type="evidence" value="ECO:0007669"/>
    <property type="project" value="TreeGrafter"/>
</dbReference>
<dbReference type="AlphaFoldDB" id="A0A9E8KQM0"/>
<feature type="transmembrane region" description="Helical" evidence="6">
    <location>
        <begin position="274"/>
        <end position="301"/>
    </location>
</feature>
<feature type="transmembrane region" description="Helical" evidence="6">
    <location>
        <begin position="307"/>
        <end position="325"/>
    </location>
</feature>
<comment type="similarity">
    <text evidence="2">Belongs to the autoinducer-2 exporter (AI-2E) (TC 2.A.86) family.</text>
</comment>
<evidence type="ECO:0000256" key="3">
    <source>
        <dbReference type="ARBA" id="ARBA00022692"/>
    </source>
</evidence>